<feature type="chain" id="PRO_5025594829" evidence="9">
    <location>
        <begin position="17"/>
        <end position="261"/>
    </location>
</feature>
<organism evidence="11 12">
    <name type="scientific">Decorospora gaudefroyi</name>
    <dbReference type="NCBI Taxonomy" id="184978"/>
    <lineage>
        <taxon>Eukaryota</taxon>
        <taxon>Fungi</taxon>
        <taxon>Dikarya</taxon>
        <taxon>Ascomycota</taxon>
        <taxon>Pezizomycotina</taxon>
        <taxon>Dothideomycetes</taxon>
        <taxon>Pleosporomycetidae</taxon>
        <taxon>Pleosporales</taxon>
        <taxon>Pleosporineae</taxon>
        <taxon>Pleosporaceae</taxon>
        <taxon>Decorospora</taxon>
    </lineage>
</organism>
<accession>A0A6A5K9W9</accession>
<evidence type="ECO:0000256" key="7">
    <source>
        <dbReference type="ARBA" id="ARBA00023049"/>
    </source>
</evidence>
<evidence type="ECO:0000313" key="12">
    <source>
        <dbReference type="Proteomes" id="UP000800040"/>
    </source>
</evidence>
<sequence>MHLLLLLTSLGLLVAASDSSSQHKPFDCGTDTSHASDDYLKTVQALHDNKNSGSPAARAAIAARDQAAASTGSISIDTVFHIVAKADSKSTVTNNMPSAQLSALNTAYKPYNIHFNLINGTYNTLNLYFQTDLSGGVLGRCTLPSAIANGKSDPTIYANDGCNINANTMPSGALQGYNSGMTAVHETGHWLGLLHMFEGYSCDGPGDYIDDTPAESTATDGCPGDPIHNYMDYSVDSCYQGFTELQVARMRSMWGLYRDGN</sequence>
<dbReference type="SUPFAM" id="SSF55486">
    <property type="entry name" value="Metalloproteases ('zincins'), catalytic domain"/>
    <property type="match status" value="1"/>
</dbReference>
<evidence type="ECO:0000256" key="9">
    <source>
        <dbReference type="SAM" id="SignalP"/>
    </source>
</evidence>
<name>A0A6A5K9W9_9PLEO</name>
<keyword evidence="5" id="KW-0378">Hydrolase</keyword>
<dbReference type="GO" id="GO:0046872">
    <property type="term" value="F:metal ion binding"/>
    <property type="evidence" value="ECO:0007669"/>
    <property type="project" value="UniProtKB-KW"/>
</dbReference>
<evidence type="ECO:0000256" key="8">
    <source>
        <dbReference type="ARBA" id="ARBA00023157"/>
    </source>
</evidence>
<evidence type="ECO:0000313" key="11">
    <source>
        <dbReference type="EMBL" id="KAF1834655.1"/>
    </source>
</evidence>
<proteinExistence type="inferred from homology"/>
<evidence type="ECO:0000256" key="6">
    <source>
        <dbReference type="ARBA" id="ARBA00022833"/>
    </source>
</evidence>
<dbReference type="EMBL" id="ML975299">
    <property type="protein sequence ID" value="KAF1834655.1"/>
    <property type="molecule type" value="Genomic_DNA"/>
</dbReference>
<keyword evidence="8" id="KW-1015">Disulfide bond</keyword>
<dbReference type="Pfam" id="PF05572">
    <property type="entry name" value="Peptidase_M43"/>
    <property type="match status" value="1"/>
</dbReference>
<comment type="similarity">
    <text evidence="1">Belongs to the peptidase M43B family.</text>
</comment>
<keyword evidence="12" id="KW-1185">Reference proteome</keyword>
<reference evidence="11" key="1">
    <citation type="submission" date="2020-01" db="EMBL/GenBank/DDBJ databases">
        <authorList>
            <consortium name="DOE Joint Genome Institute"/>
            <person name="Haridas S."/>
            <person name="Albert R."/>
            <person name="Binder M."/>
            <person name="Bloem J."/>
            <person name="Labutti K."/>
            <person name="Salamov A."/>
            <person name="Andreopoulos B."/>
            <person name="Baker S.E."/>
            <person name="Barry K."/>
            <person name="Bills G."/>
            <person name="Bluhm B.H."/>
            <person name="Cannon C."/>
            <person name="Castanera R."/>
            <person name="Culley D.E."/>
            <person name="Daum C."/>
            <person name="Ezra D."/>
            <person name="Gonzalez J.B."/>
            <person name="Henrissat B."/>
            <person name="Kuo A."/>
            <person name="Liang C."/>
            <person name="Lipzen A."/>
            <person name="Lutzoni F."/>
            <person name="Magnuson J."/>
            <person name="Mondo S."/>
            <person name="Nolan M."/>
            <person name="Ohm R."/>
            <person name="Pangilinan J."/>
            <person name="Park H.-J."/>
            <person name="Ramirez L."/>
            <person name="Alfaro M."/>
            <person name="Sun H."/>
            <person name="Tritt A."/>
            <person name="Yoshinaga Y."/>
            <person name="Zwiers L.-H."/>
            <person name="Turgeon B.G."/>
            <person name="Goodwin S.B."/>
            <person name="Spatafora J.W."/>
            <person name="Crous P.W."/>
            <person name="Grigoriev I.V."/>
        </authorList>
    </citation>
    <scope>NUCLEOTIDE SEQUENCE</scope>
    <source>
        <strain evidence="11">P77</strain>
    </source>
</reference>
<feature type="signal peptide" evidence="9">
    <location>
        <begin position="1"/>
        <end position="16"/>
    </location>
</feature>
<gene>
    <name evidence="11" type="ORF">BDW02DRAFT_588789</name>
</gene>
<evidence type="ECO:0000256" key="2">
    <source>
        <dbReference type="ARBA" id="ARBA00022670"/>
    </source>
</evidence>
<dbReference type="InterPro" id="IPR024079">
    <property type="entry name" value="MetalloPept_cat_dom_sf"/>
</dbReference>
<evidence type="ECO:0000256" key="3">
    <source>
        <dbReference type="ARBA" id="ARBA00022723"/>
    </source>
</evidence>
<dbReference type="AlphaFoldDB" id="A0A6A5K9W9"/>
<evidence type="ECO:0000259" key="10">
    <source>
        <dbReference type="Pfam" id="PF05572"/>
    </source>
</evidence>
<dbReference type="Gene3D" id="3.40.390.10">
    <property type="entry name" value="Collagenase (Catalytic Domain)"/>
    <property type="match status" value="1"/>
</dbReference>
<dbReference type="OrthoDB" id="536211at2759"/>
<keyword evidence="4 9" id="KW-0732">Signal</keyword>
<evidence type="ECO:0000256" key="1">
    <source>
        <dbReference type="ARBA" id="ARBA00008721"/>
    </source>
</evidence>
<dbReference type="GO" id="GO:0006508">
    <property type="term" value="P:proteolysis"/>
    <property type="evidence" value="ECO:0007669"/>
    <property type="project" value="UniProtKB-KW"/>
</dbReference>
<dbReference type="GO" id="GO:0008237">
    <property type="term" value="F:metallopeptidase activity"/>
    <property type="evidence" value="ECO:0007669"/>
    <property type="project" value="UniProtKB-KW"/>
</dbReference>
<keyword evidence="6" id="KW-0862">Zinc</keyword>
<dbReference type="Proteomes" id="UP000800040">
    <property type="component" value="Unassembled WGS sequence"/>
</dbReference>
<evidence type="ECO:0000256" key="4">
    <source>
        <dbReference type="ARBA" id="ARBA00022729"/>
    </source>
</evidence>
<feature type="domain" description="Peptidase M43 pregnancy-associated plasma-A" evidence="10">
    <location>
        <begin position="124"/>
        <end position="252"/>
    </location>
</feature>
<dbReference type="InterPro" id="IPR008754">
    <property type="entry name" value="Peptidase_M43"/>
</dbReference>
<keyword evidence="7" id="KW-0482">Metalloprotease</keyword>
<protein>
    <submittedName>
        <fullName evidence="11">Zincin</fullName>
    </submittedName>
</protein>
<keyword evidence="3" id="KW-0479">Metal-binding</keyword>
<dbReference type="PANTHER" id="PTHR47466">
    <property type="match status" value="1"/>
</dbReference>
<evidence type="ECO:0000256" key="5">
    <source>
        <dbReference type="ARBA" id="ARBA00022801"/>
    </source>
</evidence>
<keyword evidence="2" id="KW-0645">Protease</keyword>
<dbReference type="PANTHER" id="PTHR47466:SF1">
    <property type="entry name" value="METALLOPROTEASE MEP1 (AFU_ORTHOLOGUE AFUA_1G07730)-RELATED"/>
    <property type="match status" value="1"/>
</dbReference>